<dbReference type="EC" id="2.5.1.-" evidence="2"/>
<feature type="binding site" evidence="2">
    <location>
        <begin position="84"/>
        <end position="86"/>
    </location>
    <ligand>
        <name>substrate</name>
    </ligand>
</feature>
<dbReference type="GeneID" id="78524177"/>
<dbReference type="HAMAP" id="MF_01139">
    <property type="entry name" value="ISPT"/>
    <property type="match status" value="1"/>
</dbReference>
<dbReference type="eggNOG" id="COG0020">
    <property type="taxonomic scope" value="Bacteria"/>
</dbReference>
<feature type="binding site" evidence="2">
    <location>
        <position position="207"/>
    </location>
    <ligand>
        <name>substrate</name>
    </ligand>
</feature>
<keyword evidence="4" id="KW-1185">Reference proteome</keyword>
<dbReference type="NCBIfam" id="TIGR00055">
    <property type="entry name" value="uppS"/>
    <property type="match status" value="1"/>
</dbReference>
<accession>E8LGD8</accession>
<comment type="subunit">
    <text evidence="2">Homodimer.</text>
</comment>
<feature type="binding site" evidence="2">
    <location>
        <position position="90"/>
    </location>
    <ligand>
        <name>substrate</name>
    </ligand>
</feature>
<feature type="active site" description="Proton acceptor" evidence="2">
    <location>
        <position position="87"/>
    </location>
</feature>
<dbReference type="GO" id="GO:0030145">
    <property type="term" value="F:manganese ion binding"/>
    <property type="evidence" value="ECO:0007669"/>
    <property type="project" value="TreeGrafter"/>
</dbReference>
<dbReference type="InterPro" id="IPR018520">
    <property type="entry name" value="UPP_synth-like_CS"/>
</dbReference>
<feature type="active site" evidence="2">
    <location>
        <position position="39"/>
    </location>
</feature>
<dbReference type="InterPro" id="IPR036424">
    <property type="entry name" value="UPP_synth-like_sf"/>
</dbReference>
<comment type="cofactor">
    <cofactor evidence="2">
        <name>Mg(2+)</name>
        <dbReference type="ChEBI" id="CHEBI:18420"/>
    </cofactor>
    <text evidence="2">Binds 2 magnesium ions per subunit.</text>
</comment>
<feature type="binding site" evidence="2">
    <location>
        <position position="56"/>
    </location>
    <ligand>
        <name>substrate</name>
    </ligand>
</feature>
<evidence type="ECO:0000313" key="3">
    <source>
        <dbReference type="EMBL" id="EFY04094.1"/>
    </source>
</evidence>
<proteinExistence type="inferred from homology"/>
<comment type="function">
    <text evidence="2">Catalyzes the condensation of isopentenyl diphosphate (IPP) with allylic pyrophosphates generating different type of terpenoids.</text>
</comment>
<keyword evidence="2" id="KW-0460">Magnesium</keyword>
<gene>
    <name evidence="3" type="primary">uppS</name>
    <name evidence="3" type="ORF">HMPREF9443_01954</name>
</gene>
<name>E8LGD8_9FIRM</name>
<dbReference type="Gene3D" id="3.40.1180.10">
    <property type="entry name" value="Decaprenyl diphosphate synthase-like"/>
    <property type="match status" value="1"/>
</dbReference>
<evidence type="ECO:0000313" key="4">
    <source>
        <dbReference type="Proteomes" id="UP000004923"/>
    </source>
</evidence>
<evidence type="ECO:0000256" key="1">
    <source>
        <dbReference type="ARBA" id="ARBA00022679"/>
    </source>
</evidence>
<evidence type="ECO:0000256" key="2">
    <source>
        <dbReference type="HAMAP-Rule" id="MF_01139"/>
    </source>
</evidence>
<comment type="similarity">
    <text evidence="2">Belongs to the UPP synthase family.</text>
</comment>
<protein>
    <recommendedName>
        <fullName evidence="2">Isoprenyl transferase</fullName>
        <ecNumber evidence="2">2.5.1.-</ecNumber>
    </recommendedName>
</protein>
<dbReference type="GO" id="GO:0005829">
    <property type="term" value="C:cytosol"/>
    <property type="evidence" value="ECO:0007669"/>
    <property type="project" value="TreeGrafter"/>
</dbReference>
<dbReference type="GO" id="GO:0016094">
    <property type="term" value="P:polyprenol biosynthetic process"/>
    <property type="evidence" value="ECO:0007669"/>
    <property type="project" value="TreeGrafter"/>
</dbReference>
<keyword evidence="2" id="KW-0479">Metal-binding</keyword>
<dbReference type="FunFam" id="3.40.1180.10:FF:000001">
    <property type="entry name" value="(2E,6E)-farnesyl-diphosphate-specific ditrans,polycis-undecaprenyl-diphosphate synthase"/>
    <property type="match status" value="1"/>
</dbReference>
<reference evidence="3 4" key="1">
    <citation type="submission" date="2011-01" db="EMBL/GenBank/DDBJ databases">
        <authorList>
            <person name="Weinstock G."/>
            <person name="Sodergren E."/>
            <person name="Clifton S."/>
            <person name="Fulton L."/>
            <person name="Fulton B."/>
            <person name="Courtney L."/>
            <person name="Fronick C."/>
            <person name="Harrison M."/>
            <person name="Strong C."/>
            <person name="Farmer C."/>
            <person name="Delahaunty K."/>
            <person name="Markovic C."/>
            <person name="Hall O."/>
            <person name="Minx P."/>
            <person name="Tomlinson C."/>
            <person name="Mitreva M."/>
            <person name="Hou S."/>
            <person name="Chen J."/>
            <person name="Wollam A."/>
            <person name="Pepin K.H."/>
            <person name="Johnson M."/>
            <person name="Bhonagiri V."/>
            <person name="Zhang X."/>
            <person name="Suruliraj S."/>
            <person name="Warren W."/>
            <person name="Chinwalla A."/>
            <person name="Mardis E.R."/>
            <person name="Wilson R.K."/>
        </authorList>
    </citation>
    <scope>NUCLEOTIDE SEQUENCE [LARGE SCALE GENOMIC DNA]</scope>
    <source>
        <strain evidence="3 4">YIT 12067</strain>
    </source>
</reference>
<dbReference type="OrthoDB" id="4191603at2"/>
<comment type="caution">
    <text evidence="3">The sequence shown here is derived from an EMBL/GenBank/DDBJ whole genome shotgun (WGS) entry which is preliminary data.</text>
</comment>
<dbReference type="PROSITE" id="PS01066">
    <property type="entry name" value="UPP_SYNTHASE"/>
    <property type="match status" value="1"/>
</dbReference>
<dbReference type="SUPFAM" id="SSF64005">
    <property type="entry name" value="Undecaprenyl diphosphate synthase"/>
    <property type="match status" value="1"/>
</dbReference>
<dbReference type="GO" id="GO:0008834">
    <property type="term" value="F:ditrans,polycis-undecaprenyl-diphosphate synthase [(2E,6E)-farnesyl-diphosphate specific] activity"/>
    <property type="evidence" value="ECO:0007669"/>
    <property type="project" value="TreeGrafter"/>
</dbReference>
<feature type="binding site" evidence="2">
    <location>
        <position position="226"/>
    </location>
    <ligand>
        <name>Mg(2+)</name>
        <dbReference type="ChEBI" id="CHEBI:18420"/>
    </ligand>
</feature>
<feature type="binding site" evidence="2">
    <location>
        <begin position="213"/>
        <end position="215"/>
    </location>
    <ligand>
        <name>substrate</name>
    </ligand>
</feature>
<dbReference type="EMBL" id="AEVN01000102">
    <property type="protein sequence ID" value="EFY04094.1"/>
    <property type="molecule type" value="Genomic_DNA"/>
</dbReference>
<organism evidence="3 4">
    <name type="scientific">Phascolarctobacterium succinatutens YIT 12067</name>
    <dbReference type="NCBI Taxonomy" id="626939"/>
    <lineage>
        <taxon>Bacteria</taxon>
        <taxon>Bacillati</taxon>
        <taxon>Bacillota</taxon>
        <taxon>Negativicutes</taxon>
        <taxon>Acidaminococcales</taxon>
        <taxon>Acidaminococcaceae</taxon>
        <taxon>Phascolarctobacterium</taxon>
    </lineage>
</organism>
<feature type="binding site" evidence="2">
    <location>
        <position position="88"/>
    </location>
    <ligand>
        <name>substrate</name>
    </ligand>
</feature>
<feature type="binding site" evidence="2">
    <location>
        <position position="52"/>
    </location>
    <ligand>
        <name>substrate</name>
    </ligand>
</feature>
<dbReference type="PANTHER" id="PTHR10291">
    <property type="entry name" value="DEHYDRODOLICHYL DIPHOSPHATE SYNTHASE FAMILY MEMBER"/>
    <property type="match status" value="1"/>
</dbReference>
<dbReference type="AlphaFoldDB" id="E8LGD8"/>
<feature type="binding site" evidence="2">
    <location>
        <begin position="40"/>
        <end position="43"/>
    </location>
    <ligand>
        <name>substrate</name>
    </ligand>
</feature>
<keyword evidence="1 2" id="KW-0808">Transferase</keyword>
<dbReference type="CDD" id="cd00475">
    <property type="entry name" value="Cis_IPPS"/>
    <property type="match status" value="1"/>
</dbReference>
<dbReference type="RefSeq" id="WP_009146290.1">
    <property type="nucleotide sequence ID" value="NZ_GL830930.1"/>
</dbReference>
<dbReference type="GO" id="GO:0000287">
    <property type="term" value="F:magnesium ion binding"/>
    <property type="evidence" value="ECO:0007669"/>
    <property type="project" value="UniProtKB-UniRule"/>
</dbReference>
<dbReference type="Pfam" id="PF01255">
    <property type="entry name" value="Prenyltransf"/>
    <property type="match status" value="1"/>
</dbReference>
<dbReference type="PANTHER" id="PTHR10291:SF0">
    <property type="entry name" value="DEHYDRODOLICHYL DIPHOSPHATE SYNTHASE 2"/>
    <property type="match status" value="1"/>
</dbReference>
<dbReference type="Proteomes" id="UP000004923">
    <property type="component" value="Unassembled WGS sequence"/>
</dbReference>
<feature type="binding site" evidence="2">
    <location>
        <position position="44"/>
    </location>
    <ligand>
        <name>substrate</name>
    </ligand>
</feature>
<dbReference type="NCBIfam" id="NF011405">
    <property type="entry name" value="PRK14830.1"/>
    <property type="match status" value="1"/>
</dbReference>
<dbReference type="InterPro" id="IPR001441">
    <property type="entry name" value="UPP_synth-like"/>
</dbReference>
<sequence length="262" mass="29539">MLVFRGLFQTKNKTKNNIVMHTEDLDMQNIPQHIAIIMDGNGRWAKAQGKVRTFGHQAGAETLKTIVRAADKLGVKVISAYAFSTENWKRPVTEVNFIMELLSRYLTNEIDEFNENNVQVRFIGSRKGLPEIVQQKMEHAIEATKNNTGIILNLAINYGGQAEILHAVRTIAAEAANGTLAVDDIDNNVIENHLYTKGLPAPDLLIRPGGDLRISNFLLWQIAYAEIWTTKVFWPEFTPDHLVEAILAYQGRERRFGGLISR</sequence>
<dbReference type="HOGENOM" id="CLU_038505_1_1_9"/>
<feature type="binding site" evidence="2">
    <location>
        <position position="39"/>
    </location>
    <ligand>
        <name>Mg(2+)</name>
        <dbReference type="ChEBI" id="CHEBI:18420"/>
    </ligand>
</feature>